<accession>A0A1X7UJR7</accession>
<reference evidence="1" key="1">
    <citation type="submission" date="2017-05" db="UniProtKB">
        <authorList>
            <consortium name="EnsemblMetazoa"/>
        </authorList>
    </citation>
    <scope>IDENTIFICATION</scope>
</reference>
<dbReference type="AlphaFoldDB" id="A0A1X7UJR7"/>
<dbReference type="InParanoid" id="A0A1X7UJR7"/>
<dbReference type="EnsemblMetazoa" id="Aqu2.1.28215_001">
    <property type="protein sequence ID" value="Aqu2.1.28215_001"/>
    <property type="gene ID" value="Aqu2.1.28215"/>
</dbReference>
<sequence>MPLDSNCCLTRIRYMIRDTECVITIMLNSNIISRNISTRHAYFKVACTTCILAINFK</sequence>
<organism evidence="1">
    <name type="scientific">Amphimedon queenslandica</name>
    <name type="common">Sponge</name>
    <dbReference type="NCBI Taxonomy" id="400682"/>
    <lineage>
        <taxon>Eukaryota</taxon>
        <taxon>Metazoa</taxon>
        <taxon>Porifera</taxon>
        <taxon>Demospongiae</taxon>
        <taxon>Heteroscleromorpha</taxon>
        <taxon>Haplosclerida</taxon>
        <taxon>Niphatidae</taxon>
        <taxon>Amphimedon</taxon>
    </lineage>
</organism>
<evidence type="ECO:0000313" key="1">
    <source>
        <dbReference type="EnsemblMetazoa" id="Aqu2.1.28215_001"/>
    </source>
</evidence>
<protein>
    <submittedName>
        <fullName evidence="1">Uncharacterized protein</fullName>
    </submittedName>
</protein>
<name>A0A1X7UJR7_AMPQE</name>
<proteinExistence type="predicted"/>